<protein>
    <recommendedName>
        <fullName evidence="2">HD-GYP domain-containing protein</fullName>
    </recommendedName>
</protein>
<proteinExistence type="predicted"/>
<reference evidence="3 4" key="1">
    <citation type="submission" date="2018-03" db="EMBL/GenBank/DDBJ databases">
        <title>The draft genome of Zobellella taiwanensis JCM 13381.</title>
        <authorList>
            <person name="Liu L."/>
            <person name="Li L."/>
            <person name="Wang T."/>
            <person name="Zhang X."/>
            <person name="Liang L."/>
        </authorList>
    </citation>
    <scope>NUCLEOTIDE SEQUENCE [LARGE SCALE GENOMIC DNA]</scope>
    <source>
        <strain evidence="3 4">JCM 13381</strain>
    </source>
</reference>
<dbReference type="GO" id="GO:0008081">
    <property type="term" value="F:phosphoric diester hydrolase activity"/>
    <property type="evidence" value="ECO:0007669"/>
    <property type="project" value="UniProtKB-ARBA"/>
</dbReference>
<accession>A0A2P7R9F6</accession>
<dbReference type="Gene3D" id="1.10.3210.10">
    <property type="entry name" value="Hypothetical protein af1432"/>
    <property type="match status" value="2"/>
</dbReference>
<dbReference type="SMART" id="SM00471">
    <property type="entry name" value="HDc"/>
    <property type="match status" value="1"/>
</dbReference>
<dbReference type="InterPro" id="IPR052020">
    <property type="entry name" value="Cyclic_di-GMP/3'3'-cGAMP_PDE"/>
</dbReference>
<dbReference type="OrthoDB" id="9764808at2"/>
<evidence type="ECO:0000256" key="1">
    <source>
        <dbReference type="SAM" id="Phobius"/>
    </source>
</evidence>
<keyword evidence="1" id="KW-1133">Transmembrane helix</keyword>
<evidence type="ECO:0000313" key="4">
    <source>
        <dbReference type="Proteomes" id="UP000242181"/>
    </source>
</evidence>
<dbReference type="SUPFAM" id="SSF109604">
    <property type="entry name" value="HD-domain/PDEase-like"/>
    <property type="match status" value="2"/>
</dbReference>
<dbReference type="Gene3D" id="3.30.450.20">
    <property type="entry name" value="PAS domain"/>
    <property type="match status" value="1"/>
</dbReference>
<dbReference type="Proteomes" id="UP000242181">
    <property type="component" value="Unassembled WGS sequence"/>
</dbReference>
<dbReference type="AlphaFoldDB" id="A0A2P7R9F6"/>
<dbReference type="InterPro" id="IPR003607">
    <property type="entry name" value="HD/PDEase_dom"/>
</dbReference>
<gene>
    <name evidence="3" type="ORF">C7I36_02585</name>
</gene>
<comment type="caution">
    <text evidence="3">The sequence shown here is derived from an EMBL/GenBank/DDBJ whole genome shotgun (WGS) entry which is preliminary data.</text>
</comment>
<evidence type="ECO:0000259" key="2">
    <source>
        <dbReference type="PROSITE" id="PS51832"/>
    </source>
</evidence>
<dbReference type="CDD" id="cd00077">
    <property type="entry name" value="HDc"/>
    <property type="match status" value="2"/>
</dbReference>
<keyword evidence="1" id="KW-0812">Transmembrane</keyword>
<dbReference type="Gene3D" id="6.10.340.10">
    <property type="match status" value="1"/>
</dbReference>
<dbReference type="PROSITE" id="PS51832">
    <property type="entry name" value="HD_GYP"/>
    <property type="match status" value="1"/>
</dbReference>
<keyword evidence="1" id="KW-0472">Membrane</keyword>
<dbReference type="EMBL" id="PXYH01000003">
    <property type="protein sequence ID" value="PSJ46812.1"/>
    <property type="molecule type" value="Genomic_DNA"/>
</dbReference>
<organism evidence="3 4">
    <name type="scientific">Zobellella taiwanensis</name>
    <dbReference type="NCBI Taxonomy" id="347535"/>
    <lineage>
        <taxon>Bacteria</taxon>
        <taxon>Pseudomonadati</taxon>
        <taxon>Pseudomonadota</taxon>
        <taxon>Gammaproteobacteria</taxon>
        <taxon>Aeromonadales</taxon>
        <taxon>Aeromonadaceae</taxon>
        <taxon>Zobellella</taxon>
    </lineage>
</organism>
<name>A0A2P7R9F6_9GAMM</name>
<dbReference type="SUPFAM" id="SSF55781">
    <property type="entry name" value="GAF domain-like"/>
    <property type="match status" value="1"/>
</dbReference>
<dbReference type="PANTHER" id="PTHR45228">
    <property type="entry name" value="CYCLIC DI-GMP PHOSPHODIESTERASE TM_0186-RELATED"/>
    <property type="match status" value="1"/>
</dbReference>
<dbReference type="InterPro" id="IPR037522">
    <property type="entry name" value="HD_GYP_dom"/>
</dbReference>
<sequence>MPLPLSRFSLRLYISCLFTVIIVLLGLLLIYAQHRQHSDFLLQDSERRLHHLEQTLGQRLVHNLHGIDTGLALMRASSINLAGAESSPDRWWPLMRTLLDANPQAISFYLGEADGRGLFFRAMRTRAMRDFFKAPTGADWVMDITHPSAPVRRVYLGRDGQPLSSVLVDESRFDARTRPWFHTALMRAGTAITPPYSFYFLRQPGLTLSLADREQGRVFAADLLLSDLAALLGRDRPDARTLLLQAPEFRILASNLEHPPTEDGTGMPPLSTLEGFAPLLERNAATWQARVDGRRWLGQQTRVQLPGLDLRLVTLVPYQSLMAEALAFSRNQILLTLALILLTLPVVIWASRAISRPLLKMAQAMGSIQEFDFDYRPGQHLYKELAMLDGALRLTCDTLSSFTRELHQLARSRDFNDMLEQVSRGIVRLGGGRRCLIYRARRQDGRIRLALWQNGARQQLELAADTPPEEIAGQLLAGLDGHGLRFELPWLLYDRFGELNGAIILGLSYGAPPLSDGKRRFIEHYGEFANLALEDMSLFEQQKQMTESVVQVIASAIDAKSPYTSGHCQRVPELTLMLARAASEADTGPLAGFRLDEGQWEALRMAAWLHDCGKVVTPEHVIDKATKLETLYNRLHEIRMRFEVLKRDADIDYWRALAGGGDARRLAPRRHRRQRRLDQDFAFIAALNLSQESLGDEQLARLERIARERWLRTLDDTLGLSWEEAERRGPGGPLPVWEPLLADHPWHRIPYPPAQRITADNPWGITLAQPALRLNLGECYNLATRRGTLTAEERYTIQAHMVHTLIMLSQLSYPRHLSEVPLLAASHHERMDGGGYPRGVPAGDLPLTARMMALADVFEALTAADRPYKEAKTVSQSLAIMATMVRERHLDPELFRFFIERRLYLDYGRRFLAPAQLDEVDAQRLLAEAGL</sequence>
<dbReference type="Pfam" id="PF13487">
    <property type="entry name" value="HD_5"/>
    <property type="match status" value="1"/>
</dbReference>
<keyword evidence="4" id="KW-1185">Reference proteome</keyword>
<dbReference type="PANTHER" id="PTHR45228:SF5">
    <property type="entry name" value="CYCLIC DI-GMP PHOSPHODIESTERASE VC_1348-RELATED"/>
    <property type="match status" value="1"/>
</dbReference>
<feature type="transmembrane region" description="Helical" evidence="1">
    <location>
        <begin position="12"/>
        <end position="32"/>
    </location>
</feature>
<evidence type="ECO:0000313" key="3">
    <source>
        <dbReference type="EMBL" id="PSJ46812.1"/>
    </source>
</evidence>
<dbReference type="RefSeq" id="WP_106452177.1">
    <property type="nucleotide sequence ID" value="NZ_PXYH01000003.1"/>
</dbReference>
<feature type="transmembrane region" description="Helical" evidence="1">
    <location>
        <begin position="333"/>
        <end position="351"/>
    </location>
</feature>
<feature type="domain" description="HD-GYP" evidence="2">
    <location>
        <begin position="705"/>
        <end position="914"/>
    </location>
</feature>